<sequence>MKANNSNNSNTNSNKNSSVDTLYFRFAEEKDCKLLFDWRNDPEVRNNSGDSSELVYNNHKEWFFNALKNKDVVILLAINDNSEEVGQVRLNISKSQGIISISLDKSFRGNGYGTYIIKKASSIFLNNFHIKSIIAKIRKENLASVKSFEKAGYKYLREEGGFKYYVFKK</sequence>
<dbReference type="PANTHER" id="PTHR43328:SF1">
    <property type="entry name" value="N-ACETYLTRANSFERASE DOMAIN-CONTAINING PROTEIN"/>
    <property type="match status" value="1"/>
</dbReference>
<dbReference type="Pfam" id="PF13302">
    <property type="entry name" value="Acetyltransf_3"/>
    <property type="match status" value="1"/>
</dbReference>
<dbReference type="GO" id="GO:0016747">
    <property type="term" value="F:acyltransferase activity, transferring groups other than amino-acyl groups"/>
    <property type="evidence" value="ECO:0007669"/>
    <property type="project" value="InterPro"/>
</dbReference>
<gene>
    <name evidence="2" type="ORF">J3E07_000837</name>
</gene>
<dbReference type="InterPro" id="IPR000182">
    <property type="entry name" value="GNAT_dom"/>
</dbReference>
<dbReference type="RefSeq" id="WP_209590912.1">
    <property type="nucleotide sequence ID" value="NZ_JAGGMV010000002.1"/>
</dbReference>
<dbReference type="Proteomes" id="UP000740329">
    <property type="component" value="Unassembled WGS sequence"/>
</dbReference>
<evidence type="ECO:0000313" key="3">
    <source>
        <dbReference type="Proteomes" id="UP000740329"/>
    </source>
</evidence>
<evidence type="ECO:0000313" key="2">
    <source>
        <dbReference type="EMBL" id="MBP2201425.1"/>
    </source>
</evidence>
<comment type="caution">
    <text evidence="2">The sequence shown here is derived from an EMBL/GenBank/DDBJ whole genome shotgun (WGS) entry which is preliminary data.</text>
</comment>
<dbReference type="EMBL" id="JAGGMV010000002">
    <property type="protein sequence ID" value="MBP2201425.1"/>
    <property type="molecule type" value="Genomic_DNA"/>
</dbReference>
<dbReference type="PROSITE" id="PS51186">
    <property type="entry name" value="GNAT"/>
    <property type="match status" value="1"/>
</dbReference>
<dbReference type="AlphaFoldDB" id="A0A8J7S113"/>
<name>A0A8J7S113_METVO</name>
<dbReference type="SUPFAM" id="SSF55729">
    <property type="entry name" value="Acyl-CoA N-acyltransferases (Nat)"/>
    <property type="match status" value="1"/>
</dbReference>
<accession>A0A8J7S113</accession>
<protein>
    <submittedName>
        <fullName evidence="2">RimJ/RimL family protein N-acetyltransferase</fullName>
    </submittedName>
</protein>
<evidence type="ECO:0000259" key="1">
    <source>
        <dbReference type="PROSITE" id="PS51186"/>
    </source>
</evidence>
<feature type="domain" description="N-acetyltransferase" evidence="1">
    <location>
        <begin position="22"/>
        <end position="169"/>
    </location>
</feature>
<dbReference type="Gene3D" id="3.40.630.30">
    <property type="match status" value="1"/>
</dbReference>
<proteinExistence type="predicted"/>
<dbReference type="PANTHER" id="PTHR43328">
    <property type="entry name" value="ACETYLTRANSFERASE-RELATED"/>
    <property type="match status" value="1"/>
</dbReference>
<reference evidence="2" key="1">
    <citation type="submission" date="2021-03" db="EMBL/GenBank/DDBJ databases">
        <title>Genomic Encyclopedia of Type Strains, Phase IV (KMG-V): Genome sequencing to study the core and pangenomes of soil and plant-associated prokaryotes.</title>
        <authorList>
            <person name="Whitman W."/>
        </authorList>
    </citation>
    <scope>NUCLEOTIDE SEQUENCE</scope>
    <source>
        <strain evidence="2">C4</strain>
    </source>
</reference>
<organism evidence="2 3">
    <name type="scientific">Methanococcus voltae</name>
    <dbReference type="NCBI Taxonomy" id="2188"/>
    <lineage>
        <taxon>Archaea</taxon>
        <taxon>Methanobacteriati</taxon>
        <taxon>Methanobacteriota</taxon>
        <taxon>Methanomada group</taxon>
        <taxon>Methanococci</taxon>
        <taxon>Methanococcales</taxon>
        <taxon>Methanococcaceae</taxon>
        <taxon>Methanococcus</taxon>
    </lineage>
</organism>
<dbReference type="InterPro" id="IPR016181">
    <property type="entry name" value="Acyl_CoA_acyltransferase"/>
</dbReference>